<dbReference type="GO" id="GO:0016020">
    <property type="term" value="C:membrane"/>
    <property type="evidence" value="ECO:0007669"/>
    <property type="project" value="InterPro"/>
</dbReference>
<sequence length="81" mass="9155">MLKQTQSQAALVYLSGITDSTTIFNHVLNPLLFEDSKNNSESDLRVSLGHIKETNMWPQIENAILNGECVLFVDKRTEAYI</sequence>
<dbReference type="KEGG" id="pasa:BAOM_0869"/>
<evidence type="ECO:0000313" key="3">
    <source>
        <dbReference type="Proteomes" id="UP000283095"/>
    </source>
</evidence>
<dbReference type="Pfam" id="PF03323">
    <property type="entry name" value="GerA"/>
    <property type="match status" value="1"/>
</dbReference>
<protein>
    <submittedName>
        <fullName evidence="2">Spore germination protein</fullName>
    </submittedName>
</protein>
<gene>
    <name evidence="2" type="primary">yfkQ</name>
    <name evidence="2" type="ORF">BAOM_0869</name>
</gene>
<reference evidence="2 3" key="1">
    <citation type="submission" date="2018-01" db="EMBL/GenBank/DDBJ databases">
        <title>Bacillus asahii Genome sequencing and assembly.</title>
        <authorList>
            <person name="Jiang H."/>
            <person name="Feng Y."/>
            <person name="Zhao F."/>
            <person name="Lin X."/>
        </authorList>
    </citation>
    <scope>NUCLEOTIDE SEQUENCE [LARGE SCALE GENOMIC DNA]</scope>
    <source>
        <strain evidence="2 3">OM18</strain>
    </source>
</reference>
<dbReference type="EMBL" id="CP026095">
    <property type="protein sequence ID" value="AZV41480.1"/>
    <property type="molecule type" value="Genomic_DNA"/>
</dbReference>
<dbReference type="GO" id="GO:0009847">
    <property type="term" value="P:spore germination"/>
    <property type="evidence" value="ECO:0007669"/>
    <property type="project" value="InterPro"/>
</dbReference>
<evidence type="ECO:0000313" key="2">
    <source>
        <dbReference type="EMBL" id="AZV41480.1"/>
    </source>
</evidence>
<evidence type="ECO:0000256" key="1">
    <source>
        <dbReference type="ARBA" id="ARBA00023136"/>
    </source>
</evidence>
<dbReference type="Proteomes" id="UP000283095">
    <property type="component" value="Chromosome"/>
</dbReference>
<name>A0A3Q9RKL3_9BACI</name>
<proteinExistence type="predicted"/>
<accession>A0A3Q9RKL3</accession>
<dbReference type="InterPro" id="IPR004995">
    <property type="entry name" value="Spore_Ger"/>
</dbReference>
<organism evidence="2 3">
    <name type="scientific">Peribacillus asahii</name>
    <dbReference type="NCBI Taxonomy" id="228899"/>
    <lineage>
        <taxon>Bacteria</taxon>
        <taxon>Bacillati</taxon>
        <taxon>Bacillota</taxon>
        <taxon>Bacilli</taxon>
        <taxon>Bacillales</taxon>
        <taxon>Bacillaceae</taxon>
        <taxon>Peribacillus</taxon>
    </lineage>
</organism>
<keyword evidence="1" id="KW-0472">Membrane</keyword>
<dbReference type="AlphaFoldDB" id="A0A3Q9RKL3"/>